<evidence type="ECO:0000313" key="3">
    <source>
        <dbReference type="Proteomes" id="UP000613768"/>
    </source>
</evidence>
<keyword evidence="3" id="KW-1185">Reference proteome</keyword>
<sequence>MNRPTGCVCWLGLLLLSASLVHAQSGRLVATGGASMIEGGSGGGIVPWSTIAGYSSEGEWGGAAFLTRVDSGDYRLDSRGLAVGWGNRLELSLTDQRFELPTLASALSLPTDRFRQRILGAKLRLYGDLIYDDWPQISLGVQHKTQRDFLVPSLVGARDDSDIDVYLAASRLWLGGVAGRNLLTNLTLRSTRANQTGLLGFGGDRKHSRSLVAEASVALLLDRHWAVGAEYRQKPDNLGFAGEDDWRDVFVAWFPNKTISVVAAWADLGSIASLDGQEAWYVSIQLSR</sequence>
<organism evidence="2 3">
    <name type="scientific">Pseudomarimonas arenosa</name>
    <dbReference type="NCBI Taxonomy" id="2774145"/>
    <lineage>
        <taxon>Bacteria</taxon>
        <taxon>Pseudomonadati</taxon>
        <taxon>Pseudomonadota</taxon>
        <taxon>Gammaproteobacteria</taxon>
        <taxon>Lysobacterales</taxon>
        <taxon>Lysobacteraceae</taxon>
        <taxon>Pseudomarimonas</taxon>
    </lineage>
</organism>
<reference evidence="2 3" key="1">
    <citation type="submission" date="2020-09" db="EMBL/GenBank/DDBJ databases">
        <title>Pseudoxanthomonas sp. CAU 1598 isolated from sand of Yaerae Beach.</title>
        <authorList>
            <person name="Kim W."/>
        </authorList>
    </citation>
    <scope>NUCLEOTIDE SEQUENCE [LARGE SCALE GENOMIC DNA]</scope>
    <source>
        <strain evidence="2 3">CAU 1598</strain>
    </source>
</reference>
<feature type="chain" id="PRO_5043554202" evidence="1">
    <location>
        <begin position="24"/>
        <end position="288"/>
    </location>
</feature>
<accession>A0AAW3ZI60</accession>
<evidence type="ECO:0000256" key="1">
    <source>
        <dbReference type="SAM" id="SignalP"/>
    </source>
</evidence>
<dbReference type="Proteomes" id="UP000613768">
    <property type="component" value="Unassembled WGS sequence"/>
</dbReference>
<dbReference type="Pfam" id="PF11231">
    <property type="entry name" value="DUF3034"/>
    <property type="match status" value="1"/>
</dbReference>
<dbReference type="RefSeq" id="WP_192029141.1">
    <property type="nucleotide sequence ID" value="NZ_JACYTR010000012.1"/>
</dbReference>
<feature type="signal peptide" evidence="1">
    <location>
        <begin position="1"/>
        <end position="23"/>
    </location>
</feature>
<protein>
    <submittedName>
        <fullName evidence="2">DUF3034 family protein</fullName>
    </submittedName>
</protein>
<dbReference type="AlphaFoldDB" id="A0AAW3ZI60"/>
<evidence type="ECO:0000313" key="2">
    <source>
        <dbReference type="EMBL" id="MBD8525768.1"/>
    </source>
</evidence>
<comment type="caution">
    <text evidence="2">The sequence shown here is derived from an EMBL/GenBank/DDBJ whole genome shotgun (WGS) entry which is preliminary data.</text>
</comment>
<name>A0AAW3ZI60_9GAMM</name>
<dbReference type="InterPro" id="IPR021393">
    <property type="entry name" value="DUF3034"/>
</dbReference>
<keyword evidence="1" id="KW-0732">Signal</keyword>
<dbReference type="EMBL" id="JACYTR010000012">
    <property type="protein sequence ID" value="MBD8525768.1"/>
    <property type="molecule type" value="Genomic_DNA"/>
</dbReference>
<proteinExistence type="predicted"/>
<gene>
    <name evidence="2" type="ORF">IFO71_08425</name>
</gene>